<gene>
    <name evidence="2" type="ORF">PS631_01697</name>
</gene>
<evidence type="ECO:0000313" key="2">
    <source>
        <dbReference type="EMBL" id="VVM68851.1"/>
    </source>
</evidence>
<organism evidence="2 3">
    <name type="scientific">Pseudomonas fluorescens</name>
    <dbReference type="NCBI Taxonomy" id="294"/>
    <lineage>
        <taxon>Bacteria</taxon>
        <taxon>Pseudomonadati</taxon>
        <taxon>Pseudomonadota</taxon>
        <taxon>Gammaproteobacteria</taxon>
        <taxon>Pseudomonadales</taxon>
        <taxon>Pseudomonadaceae</taxon>
        <taxon>Pseudomonas</taxon>
    </lineage>
</organism>
<sequence length="254" mass="28056">MPAVKRVLLPDTNQSPKHLLTALGIADQLCRTMKTPDVIFVTPNKAALDSGSIRTTVGDTAHKAFMKGTPVKLNSGALVRCETKTTLKWVSQPAVVVVAFASQDMMDKVDALPNVVAIVAVPWTTGAIDDWVKTWSPEIHGKPATPVEVDSLINDPIVEQAMKSLSTIVNKAHNILHPSDEEHAKRILRILRARNHQEPAENVRRWAIRNGWLPKAAERLEALAEKAFGLRTKPKIDNPDHAEQLYQRWSSAAK</sequence>
<accession>A0A5E6RL69</accession>
<evidence type="ECO:0000256" key="1">
    <source>
        <dbReference type="SAM" id="MobiDB-lite"/>
    </source>
</evidence>
<dbReference type="InterPro" id="IPR037210">
    <property type="entry name" value="YoaC-like_sf"/>
</dbReference>
<name>A0A5E6RL69_PSEFL</name>
<evidence type="ECO:0000313" key="3">
    <source>
        <dbReference type="Proteomes" id="UP000399692"/>
    </source>
</evidence>
<dbReference type="OrthoDB" id="6702210at2"/>
<reference evidence="2 3" key="1">
    <citation type="submission" date="2019-09" db="EMBL/GenBank/DDBJ databases">
        <authorList>
            <person name="Chandra G."/>
            <person name="Truman W A."/>
        </authorList>
    </citation>
    <scope>NUCLEOTIDE SEQUENCE [LARGE SCALE GENOMIC DNA]</scope>
    <source>
        <strain evidence="2">PS631</strain>
    </source>
</reference>
<protein>
    <submittedName>
        <fullName evidence="2">Uncharacterized protein</fullName>
    </submittedName>
</protein>
<feature type="compositionally biased region" description="Basic and acidic residues" evidence="1">
    <location>
        <begin position="234"/>
        <end position="243"/>
    </location>
</feature>
<proteinExistence type="predicted"/>
<dbReference type="Proteomes" id="UP000399692">
    <property type="component" value="Unassembled WGS sequence"/>
</dbReference>
<dbReference type="EMBL" id="CABVHF010000003">
    <property type="protein sequence ID" value="VVM68851.1"/>
    <property type="molecule type" value="Genomic_DNA"/>
</dbReference>
<feature type="region of interest" description="Disordered" evidence="1">
    <location>
        <begin position="233"/>
        <end position="254"/>
    </location>
</feature>
<dbReference type="Gene3D" id="1.20.1290.30">
    <property type="match status" value="1"/>
</dbReference>
<dbReference type="AlphaFoldDB" id="A0A5E6RL69"/>
<dbReference type="RefSeq" id="WP_150569914.1">
    <property type="nucleotide sequence ID" value="NZ_CABVHF010000003.1"/>
</dbReference>